<evidence type="ECO:0000313" key="6">
    <source>
        <dbReference type="Proteomes" id="UP000244110"/>
    </source>
</evidence>
<organism evidence="1 6">
    <name type="scientific">Nitrosomonas ureae</name>
    <dbReference type="NCBI Taxonomy" id="44577"/>
    <lineage>
        <taxon>Bacteria</taxon>
        <taxon>Pseudomonadati</taxon>
        <taxon>Pseudomonadota</taxon>
        <taxon>Betaproteobacteria</taxon>
        <taxon>Nitrosomonadales</taxon>
        <taxon>Nitrosomonadaceae</taxon>
        <taxon>Nitrosomonas</taxon>
    </lineage>
</organism>
<proteinExistence type="predicted"/>
<keyword evidence="5" id="KW-1185">Reference proteome</keyword>
<dbReference type="EMBL" id="FNLN01000008">
    <property type="protein sequence ID" value="SDT88631.1"/>
    <property type="molecule type" value="Genomic_DNA"/>
</dbReference>
<gene>
    <name evidence="1" type="ORF">C8R28_10073</name>
    <name evidence="2" type="ORF">SAMN05216406_1088</name>
    <name evidence="3" type="ORF">SAMN05421510_10423</name>
</gene>
<dbReference type="Proteomes" id="UP000182882">
    <property type="component" value="Unassembled WGS sequence"/>
</dbReference>
<dbReference type="OrthoDB" id="8548723at2"/>
<reference evidence="5" key="1">
    <citation type="submission" date="2016-10" db="EMBL/GenBank/DDBJ databases">
        <authorList>
            <person name="Varghese N."/>
            <person name="Submissions S."/>
        </authorList>
    </citation>
    <scope>NUCLEOTIDE SEQUENCE [LARGE SCALE GENOMIC DNA]</scope>
    <source>
        <strain evidence="5">Nm10</strain>
    </source>
</reference>
<protein>
    <submittedName>
        <fullName evidence="1">Uncharacterized protein</fullName>
    </submittedName>
</protein>
<name>A0A0S3AME3_9PROT</name>
<dbReference type="Proteomes" id="UP000244110">
    <property type="component" value="Unassembled WGS sequence"/>
</dbReference>
<sequence length="123" mass="14233">MADWKAWIGTKEQLQEMTMSEDGFIVKNILGTESPVLKVTDFDSDEHVLEYINNNDSTHYLIIECDSLRNIKIRQAETGQPIWYRSIFSPKGSPGTQTCFPNWYMKDVEYSLKPFDVTTDSLE</sequence>
<accession>A0A0S3AME3</accession>
<evidence type="ECO:0000313" key="3">
    <source>
        <dbReference type="EMBL" id="SEQ36293.1"/>
    </source>
</evidence>
<dbReference type="EMBL" id="QAOL01000007">
    <property type="protein sequence ID" value="PTQ86963.1"/>
    <property type="molecule type" value="Genomic_DNA"/>
</dbReference>
<evidence type="ECO:0000313" key="4">
    <source>
        <dbReference type="Proteomes" id="UP000181998"/>
    </source>
</evidence>
<evidence type="ECO:0000313" key="5">
    <source>
        <dbReference type="Proteomes" id="UP000182882"/>
    </source>
</evidence>
<dbReference type="AlphaFoldDB" id="A0A0S3AME3"/>
<reference evidence="1 6" key="3">
    <citation type="submission" date="2018-04" db="EMBL/GenBank/DDBJ databases">
        <title>Active sludge and wastewater microbial communities from Klosterneuburg, Austria.</title>
        <authorList>
            <person name="Wagner M."/>
        </authorList>
    </citation>
    <scope>NUCLEOTIDE SEQUENCE [LARGE SCALE GENOMIC DNA]</scope>
    <source>
        <strain evidence="1 6">Nm4</strain>
    </source>
</reference>
<dbReference type="RefSeq" id="WP_062559956.1">
    <property type="nucleotide sequence ID" value="NZ_CP013341.1"/>
</dbReference>
<evidence type="ECO:0000313" key="2">
    <source>
        <dbReference type="EMBL" id="SDT88631.1"/>
    </source>
</evidence>
<dbReference type="Proteomes" id="UP000181998">
    <property type="component" value="Unassembled WGS sequence"/>
</dbReference>
<evidence type="ECO:0000313" key="1">
    <source>
        <dbReference type="EMBL" id="PTQ86963.1"/>
    </source>
</evidence>
<reference evidence="2 4" key="2">
    <citation type="submission" date="2016-10" db="EMBL/GenBank/DDBJ databases">
        <authorList>
            <person name="de Groot N.N."/>
        </authorList>
    </citation>
    <scope>NUCLEOTIDE SEQUENCE [LARGE SCALE GENOMIC DNA]</scope>
    <source>
        <strain evidence="2">Nm10</strain>
        <strain evidence="3 4">Nm9</strain>
    </source>
</reference>
<dbReference type="KEGG" id="nur:ATY38_14750"/>
<dbReference type="EMBL" id="FOFX01000042">
    <property type="protein sequence ID" value="SEQ36293.1"/>
    <property type="molecule type" value="Genomic_DNA"/>
</dbReference>